<dbReference type="AlphaFoldDB" id="A0A918TMJ4"/>
<comment type="caution">
    <text evidence="2">The sequence shown here is derived from an EMBL/GenBank/DDBJ whole genome shotgun (WGS) entry which is preliminary data.</text>
</comment>
<evidence type="ECO:0000259" key="1">
    <source>
        <dbReference type="Pfam" id="PF18557"/>
    </source>
</evidence>
<dbReference type="RefSeq" id="WP_189411208.1">
    <property type="nucleotide sequence ID" value="NZ_BMYJ01000004.1"/>
</dbReference>
<sequence length="43" mass="5050">MRAQIDENLKRVYEASLSEDLPDRFKDLLSQLRAVDQQQSVDK</sequence>
<organism evidence="2 3">
    <name type="scientific">Neogemmobacter tilapiae</name>
    <dbReference type="NCBI Taxonomy" id="875041"/>
    <lineage>
        <taxon>Bacteria</taxon>
        <taxon>Pseudomonadati</taxon>
        <taxon>Pseudomonadota</taxon>
        <taxon>Alphaproteobacteria</taxon>
        <taxon>Rhodobacterales</taxon>
        <taxon>Paracoccaceae</taxon>
        <taxon>Neogemmobacter</taxon>
    </lineage>
</organism>
<gene>
    <name evidence="2" type="ORF">GCM10007315_17090</name>
</gene>
<dbReference type="Pfam" id="PF18557">
    <property type="entry name" value="NepR"/>
    <property type="match status" value="1"/>
</dbReference>
<reference evidence="2" key="1">
    <citation type="journal article" date="2014" name="Int. J. Syst. Evol. Microbiol.">
        <title>Complete genome sequence of Corynebacterium casei LMG S-19264T (=DSM 44701T), isolated from a smear-ripened cheese.</title>
        <authorList>
            <consortium name="US DOE Joint Genome Institute (JGI-PGF)"/>
            <person name="Walter F."/>
            <person name="Albersmeier A."/>
            <person name="Kalinowski J."/>
            <person name="Ruckert C."/>
        </authorList>
    </citation>
    <scope>NUCLEOTIDE SEQUENCE</scope>
    <source>
        <strain evidence="2">KCTC 23310</strain>
    </source>
</reference>
<name>A0A918TMJ4_9RHOB</name>
<keyword evidence="3" id="KW-1185">Reference proteome</keyword>
<accession>A0A918TMJ4</accession>
<dbReference type="InterPro" id="IPR041649">
    <property type="entry name" value="NepR"/>
</dbReference>
<dbReference type="EMBL" id="BMYJ01000004">
    <property type="protein sequence ID" value="GHC54701.1"/>
    <property type="molecule type" value="Genomic_DNA"/>
</dbReference>
<feature type="domain" description="Anti-sigma factor NepR" evidence="1">
    <location>
        <begin position="2"/>
        <end position="34"/>
    </location>
</feature>
<evidence type="ECO:0000313" key="2">
    <source>
        <dbReference type="EMBL" id="GHC54701.1"/>
    </source>
</evidence>
<reference evidence="2" key="2">
    <citation type="submission" date="2020-09" db="EMBL/GenBank/DDBJ databases">
        <authorList>
            <person name="Sun Q."/>
            <person name="Kim S."/>
        </authorList>
    </citation>
    <scope>NUCLEOTIDE SEQUENCE</scope>
    <source>
        <strain evidence="2">KCTC 23310</strain>
    </source>
</reference>
<proteinExistence type="predicted"/>
<evidence type="ECO:0000313" key="3">
    <source>
        <dbReference type="Proteomes" id="UP000638981"/>
    </source>
</evidence>
<dbReference type="Proteomes" id="UP000638981">
    <property type="component" value="Unassembled WGS sequence"/>
</dbReference>
<protein>
    <recommendedName>
        <fullName evidence="1">Anti-sigma factor NepR domain-containing protein</fullName>
    </recommendedName>
</protein>